<keyword evidence="4" id="KW-1185">Reference proteome</keyword>
<dbReference type="InterPro" id="IPR027806">
    <property type="entry name" value="HARBI1_dom"/>
</dbReference>
<proteinExistence type="predicted"/>
<dbReference type="PANTHER" id="PTHR23080">
    <property type="entry name" value="THAP DOMAIN PROTEIN"/>
    <property type="match status" value="1"/>
</dbReference>
<accession>A0ABM4DC89</accession>
<organism evidence="4 5">
    <name type="scientific">Hydra vulgaris</name>
    <name type="common">Hydra</name>
    <name type="synonym">Hydra attenuata</name>
    <dbReference type="NCBI Taxonomy" id="6087"/>
    <lineage>
        <taxon>Eukaryota</taxon>
        <taxon>Metazoa</taxon>
        <taxon>Cnidaria</taxon>
        <taxon>Hydrozoa</taxon>
        <taxon>Hydroidolina</taxon>
        <taxon>Anthoathecata</taxon>
        <taxon>Aplanulata</taxon>
        <taxon>Hydridae</taxon>
        <taxon>Hydra</taxon>
    </lineage>
</organism>
<dbReference type="GeneID" id="136089844"/>
<feature type="domain" description="DDE Tnp4" evidence="3">
    <location>
        <begin position="22"/>
        <end position="201"/>
    </location>
</feature>
<evidence type="ECO:0000256" key="1">
    <source>
        <dbReference type="ARBA" id="ARBA00001968"/>
    </source>
</evidence>
<dbReference type="Proteomes" id="UP001652625">
    <property type="component" value="Chromosome 13"/>
</dbReference>
<protein>
    <submittedName>
        <fullName evidence="5">Uncharacterized protein LOC136089844</fullName>
    </submittedName>
</protein>
<gene>
    <name evidence="5" type="primary">LOC136089844</name>
</gene>
<reference evidence="5" key="1">
    <citation type="submission" date="2025-08" db="UniProtKB">
        <authorList>
            <consortium name="RefSeq"/>
        </authorList>
    </citation>
    <scope>IDENTIFICATION</scope>
</reference>
<evidence type="ECO:0000313" key="5">
    <source>
        <dbReference type="RefSeq" id="XP_065672006.1"/>
    </source>
</evidence>
<dbReference type="Pfam" id="PF13359">
    <property type="entry name" value="DDE_Tnp_4"/>
    <property type="match status" value="1"/>
</dbReference>
<evidence type="ECO:0000259" key="3">
    <source>
        <dbReference type="Pfam" id="PF13359"/>
    </source>
</evidence>
<dbReference type="RefSeq" id="XP_065672006.1">
    <property type="nucleotide sequence ID" value="XM_065815934.1"/>
</dbReference>
<dbReference type="PANTHER" id="PTHR23080:SF143">
    <property type="entry name" value="SI:DKEY-56D12.4"/>
    <property type="match status" value="1"/>
</dbReference>
<evidence type="ECO:0000256" key="2">
    <source>
        <dbReference type="ARBA" id="ARBA00022723"/>
    </source>
</evidence>
<keyword evidence="2" id="KW-0479">Metal-binding</keyword>
<name>A0ABM4DC89_HYDVU</name>
<evidence type="ECO:0000313" key="4">
    <source>
        <dbReference type="Proteomes" id="UP001652625"/>
    </source>
</evidence>
<sequence length="214" mass="23914">MDIYKTIPPVFKAKFPRLTCIIDCFEIFIESPRCLSARAKCYSQYKKHCTVKVMISCTPLGAVNFLSQCWGDRVSDNQIVKDSNFHLSKYHMPGDQLLADRGFTLADDFAAGLGAELIVPAFTKGKVQFSSGDVENTRKIASVRIHIERVIDLIKNRYTILKGILPFRTVKSIKDETMNETMNETLSSCDKIVSVCASLVNLDTSIIISSENSS</sequence>
<comment type="cofactor">
    <cofactor evidence="1">
        <name>a divalent metal cation</name>
        <dbReference type="ChEBI" id="CHEBI:60240"/>
    </cofactor>
</comment>